<organism evidence="1">
    <name type="scientific">marine metagenome</name>
    <dbReference type="NCBI Taxonomy" id="408172"/>
    <lineage>
        <taxon>unclassified sequences</taxon>
        <taxon>metagenomes</taxon>
        <taxon>ecological metagenomes</taxon>
    </lineage>
</organism>
<feature type="non-terminal residue" evidence="1">
    <location>
        <position position="1"/>
    </location>
</feature>
<dbReference type="EMBL" id="UINC01188134">
    <property type="protein sequence ID" value="SVE01198.1"/>
    <property type="molecule type" value="Genomic_DNA"/>
</dbReference>
<dbReference type="GO" id="GO:0016747">
    <property type="term" value="F:acyltransferase activity, transferring groups other than amino-acyl groups"/>
    <property type="evidence" value="ECO:0007669"/>
    <property type="project" value="TreeGrafter"/>
</dbReference>
<reference evidence="1" key="1">
    <citation type="submission" date="2018-05" db="EMBL/GenBank/DDBJ databases">
        <authorList>
            <person name="Lanie J.A."/>
            <person name="Ng W.-L."/>
            <person name="Kazmierczak K.M."/>
            <person name="Andrzejewski T.M."/>
            <person name="Davidsen T.M."/>
            <person name="Wayne K.J."/>
            <person name="Tettelin H."/>
            <person name="Glass J.I."/>
            <person name="Rusch D."/>
            <person name="Podicherti R."/>
            <person name="Tsui H.-C.T."/>
            <person name="Winkler M.E."/>
        </authorList>
    </citation>
    <scope>NUCLEOTIDE SEQUENCE</scope>
</reference>
<dbReference type="PANTHER" id="PTHR48098:SF1">
    <property type="entry name" value="DIACYLGLYCEROL ACYLTRANSFERASE_MYCOLYLTRANSFERASE AG85A"/>
    <property type="match status" value="1"/>
</dbReference>
<dbReference type="InterPro" id="IPR000801">
    <property type="entry name" value="Esterase-like"/>
</dbReference>
<protein>
    <recommendedName>
        <fullName evidence="2">Peptidase S9 prolyl oligopeptidase catalytic domain-containing protein</fullName>
    </recommendedName>
</protein>
<dbReference type="AlphaFoldDB" id="A0A383A2L3"/>
<dbReference type="Pfam" id="PF00756">
    <property type="entry name" value="Esterase"/>
    <property type="match status" value="1"/>
</dbReference>
<evidence type="ECO:0000313" key="1">
    <source>
        <dbReference type="EMBL" id="SVE01198.1"/>
    </source>
</evidence>
<gene>
    <name evidence="1" type="ORF">METZ01_LOCUS454052</name>
</gene>
<accession>A0A383A2L3</accession>
<dbReference type="SUPFAM" id="SSF53474">
    <property type="entry name" value="alpha/beta-Hydrolases"/>
    <property type="match status" value="1"/>
</dbReference>
<dbReference type="PANTHER" id="PTHR48098">
    <property type="entry name" value="ENTEROCHELIN ESTERASE-RELATED"/>
    <property type="match status" value="1"/>
</dbReference>
<sequence length="217" mass="24649">DMIQALEYEFRVKSGRDHRAVIGKSSGGYGAIVHGMRRADTWAAIACHSGDMDFELCYRSEFPALLRTLTGGENGIGGFVERLRESRGVSGGDFHQLMMLAMAASYDPDPQAPYGIRLPVTEDTCELIPERWQNWLAWDPVRMLDSPEVQHNLKSLKGLFIDCGFRDQYNLVYGARQLNRKLQLLGIDHRYEEFPDNHSGIDYRMDVSLPFIYAAIQ</sequence>
<dbReference type="Gene3D" id="3.40.50.1820">
    <property type="entry name" value="alpha/beta hydrolase"/>
    <property type="match status" value="1"/>
</dbReference>
<evidence type="ECO:0008006" key="2">
    <source>
        <dbReference type="Google" id="ProtNLM"/>
    </source>
</evidence>
<proteinExistence type="predicted"/>
<name>A0A383A2L3_9ZZZZ</name>
<dbReference type="InterPro" id="IPR050583">
    <property type="entry name" value="Mycobacterial_A85_antigen"/>
</dbReference>
<dbReference type="InterPro" id="IPR029058">
    <property type="entry name" value="AB_hydrolase_fold"/>
</dbReference>